<dbReference type="OrthoDB" id="9807561at2"/>
<accession>A0A2C9CKP7</accession>
<dbReference type="RefSeq" id="WP_099326648.1">
    <property type="nucleotide sequence ID" value="NZ_LT934425.1"/>
</dbReference>
<keyword evidence="2" id="KW-1185">Reference proteome</keyword>
<organism evidence="1 2">
    <name type="scientific">Kuenenia stuttgartiensis</name>
    <dbReference type="NCBI Taxonomy" id="174633"/>
    <lineage>
        <taxon>Bacteria</taxon>
        <taxon>Pseudomonadati</taxon>
        <taxon>Planctomycetota</taxon>
        <taxon>Candidatus Brocadiia</taxon>
        <taxon>Candidatus Brocadiales</taxon>
        <taxon>Candidatus Brocadiaceae</taxon>
        <taxon>Candidatus Kuenenia</taxon>
    </lineage>
</organism>
<dbReference type="KEGG" id="kst:KSMBR1_3695"/>
<reference evidence="2" key="1">
    <citation type="submission" date="2017-10" db="EMBL/GenBank/DDBJ databases">
        <authorList>
            <person name="Frank J."/>
        </authorList>
    </citation>
    <scope>NUCLEOTIDE SEQUENCE [LARGE SCALE GENOMIC DNA]</scope>
</reference>
<dbReference type="InterPro" id="IPR018841">
    <property type="entry name" value="DUF2442"/>
</dbReference>
<evidence type="ECO:0000313" key="2">
    <source>
        <dbReference type="Proteomes" id="UP000221734"/>
    </source>
</evidence>
<dbReference type="Gene3D" id="3.30.2020.40">
    <property type="entry name" value="Uncharacterised protein PF10387, DUF2442"/>
    <property type="match status" value="1"/>
</dbReference>
<proteinExistence type="predicted"/>
<evidence type="ECO:0000313" key="1">
    <source>
        <dbReference type="EMBL" id="SOH06168.1"/>
    </source>
</evidence>
<dbReference type="EMBL" id="LT934425">
    <property type="protein sequence ID" value="SOH06168.1"/>
    <property type="molecule type" value="Genomic_DNA"/>
</dbReference>
<dbReference type="AlphaFoldDB" id="A0A2C9CKP7"/>
<name>A0A2C9CKP7_KUEST</name>
<dbReference type="Proteomes" id="UP000221734">
    <property type="component" value="Chromosome Kuenenia_stuttgartiensis_MBR1"/>
</dbReference>
<protein>
    <recommendedName>
        <fullName evidence="3">DUF2442 domain-containing protein</fullName>
    </recommendedName>
</protein>
<gene>
    <name evidence="1" type="ORF">KSMBR1_3695</name>
</gene>
<sequence>MEKAHIVENLEITADEIRMKIDGKQHSFKIAEISQRLKKATQKEREYFEICPTGYGIHWPLIDEDLSIDGLLGIKHIPKRLKTKETTVK</sequence>
<dbReference type="Pfam" id="PF10387">
    <property type="entry name" value="DUF2442"/>
    <property type="match status" value="1"/>
</dbReference>
<evidence type="ECO:0008006" key="3">
    <source>
        <dbReference type="Google" id="ProtNLM"/>
    </source>
</evidence>